<keyword evidence="2" id="KW-1185">Reference proteome</keyword>
<dbReference type="Proteomes" id="UP000238220">
    <property type="component" value="Unassembled WGS sequence"/>
</dbReference>
<organism evidence="1 2">
    <name type="scientific">Solimonas fluminis</name>
    <dbReference type="NCBI Taxonomy" id="2086571"/>
    <lineage>
        <taxon>Bacteria</taxon>
        <taxon>Pseudomonadati</taxon>
        <taxon>Pseudomonadota</taxon>
        <taxon>Gammaproteobacteria</taxon>
        <taxon>Nevskiales</taxon>
        <taxon>Nevskiaceae</taxon>
        <taxon>Solimonas</taxon>
    </lineage>
</organism>
<protein>
    <submittedName>
        <fullName evidence="1">Uncharacterized protein</fullName>
    </submittedName>
</protein>
<comment type="caution">
    <text evidence="1">The sequence shown here is derived from an EMBL/GenBank/DDBJ whole genome shotgun (WGS) entry which is preliminary data.</text>
</comment>
<dbReference type="EMBL" id="PSNW01000001">
    <property type="protein sequence ID" value="PPE75598.1"/>
    <property type="molecule type" value="Genomic_DNA"/>
</dbReference>
<proteinExistence type="predicted"/>
<dbReference type="RefSeq" id="WP_104228564.1">
    <property type="nucleotide sequence ID" value="NZ_PSNW01000001.1"/>
</dbReference>
<accession>A0A2S5TLG2</accession>
<sequence length="261" mass="29260">MNIDRDTELRRLARVLHREPGQLGHLAALDGAGLMKLRTLIQNSLLEEFAGLFEKIAASGKLAPDALSALLCRKVFGPSITANMSYYVPADRAARMCKHFDDEFMAEIAREQIPERAQEQLEKLPVELMRGVTRQMLASRDYHIMGGFTDYLPEQKAMILMEEIADPADSLRISSFAQRKDRIARLTAQMDDGQLMRLIDAAFKEPAFIHEVGLVMAQMDAKDQQRMARLTDAVDPKHRATARREAGKSGTLEALQAFFAA</sequence>
<name>A0A2S5TLG2_9GAMM</name>
<evidence type="ECO:0000313" key="2">
    <source>
        <dbReference type="Proteomes" id="UP000238220"/>
    </source>
</evidence>
<dbReference type="AlphaFoldDB" id="A0A2S5TLG2"/>
<dbReference type="OrthoDB" id="9127149at2"/>
<gene>
    <name evidence="1" type="ORF">C3942_01515</name>
</gene>
<reference evidence="1 2" key="1">
    <citation type="submission" date="2018-02" db="EMBL/GenBank/DDBJ databases">
        <title>Genome sequencing of Solimonas sp. HR-BB.</title>
        <authorList>
            <person name="Lee Y."/>
            <person name="Jeon C.O."/>
        </authorList>
    </citation>
    <scope>NUCLEOTIDE SEQUENCE [LARGE SCALE GENOMIC DNA]</scope>
    <source>
        <strain evidence="1 2">HR-BB</strain>
    </source>
</reference>
<evidence type="ECO:0000313" key="1">
    <source>
        <dbReference type="EMBL" id="PPE75598.1"/>
    </source>
</evidence>